<dbReference type="EMBL" id="JARKIK010000004">
    <property type="protein sequence ID" value="KAK8752664.1"/>
    <property type="molecule type" value="Genomic_DNA"/>
</dbReference>
<gene>
    <name evidence="1" type="ORF">OTU49_006707</name>
</gene>
<name>A0AAW0YIL8_CHEQU</name>
<evidence type="ECO:0000313" key="1">
    <source>
        <dbReference type="EMBL" id="KAK8752664.1"/>
    </source>
</evidence>
<accession>A0AAW0YIL8</accession>
<reference evidence="1 2" key="1">
    <citation type="journal article" date="2024" name="BMC Genomics">
        <title>Genome assembly of redclaw crayfish (Cherax quadricarinatus) provides insights into its immune adaptation and hypoxia tolerance.</title>
        <authorList>
            <person name="Liu Z."/>
            <person name="Zheng J."/>
            <person name="Li H."/>
            <person name="Fang K."/>
            <person name="Wang S."/>
            <person name="He J."/>
            <person name="Zhou D."/>
            <person name="Weng S."/>
            <person name="Chi M."/>
            <person name="Gu Z."/>
            <person name="He J."/>
            <person name="Li F."/>
            <person name="Wang M."/>
        </authorList>
    </citation>
    <scope>NUCLEOTIDE SEQUENCE [LARGE SCALE GENOMIC DNA]</scope>
    <source>
        <strain evidence="1">ZL_2023a</strain>
    </source>
</reference>
<keyword evidence="2" id="KW-1185">Reference proteome</keyword>
<sequence>GVPTQPLSEALTDAGRFAYCGLVTAALYHLFTDAPTTPHDAKTTADVDFAINTLTRLTRYLGLPSQVREVMELTVRGEVEPSASSGYVSILKEEAALSRSCLPIVQDLVMFAVQGGCYDARIRVLIMHVTCLLHVNVDLLEMYEESVLEYLTMEQNPITEWCCSPIINCRSGSGRINVWSSRCWPYSIVCATSPSTYENLGKLWTTSFNLHSPWLSRRH</sequence>
<dbReference type="Proteomes" id="UP001445076">
    <property type="component" value="Unassembled WGS sequence"/>
</dbReference>
<dbReference type="AlphaFoldDB" id="A0AAW0YIL8"/>
<organism evidence="1 2">
    <name type="scientific">Cherax quadricarinatus</name>
    <name type="common">Australian red claw crayfish</name>
    <dbReference type="NCBI Taxonomy" id="27406"/>
    <lineage>
        <taxon>Eukaryota</taxon>
        <taxon>Metazoa</taxon>
        <taxon>Ecdysozoa</taxon>
        <taxon>Arthropoda</taxon>
        <taxon>Crustacea</taxon>
        <taxon>Multicrustacea</taxon>
        <taxon>Malacostraca</taxon>
        <taxon>Eumalacostraca</taxon>
        <taxon>Eucarida</taxon>
        <taxon>Decapoda</taxon>
        <taxon>Pleocyemata</taxon>
        <taxon>Astacidea</taxon>
        <taxon>Parastacoidea</taxon>
        <taxon>Parastacidae</taxon>
        <taxon>Cherax</taxon>
    </lineage>
</organism>
<protein>
    <submittedName>
        <fullName evidence="1">Uncharacterized protein</fullName>
    </submittedName>
</protein>
<feature type="non-terminal residue" evidence="1">
    <location>
        <position position="1"/>
    </location>
</feature>
<comment type="caution">
    <text evidence="1">The sequence shown here is derived from an EMBL/GenBank/DDBJ whole genome shotgun (WGS) entry which is preliminary data.</text>
</comment>
<evidence type="ECO:0000313" key="2">
    <source>
        <dbReference type="Proteomes" id="UP001445076"/>
    </source>
</evidence>
<proteinExistence type="predicted"/>